<feature type="domain" description="DUF1468" evidence="2">
    <location>
        <begin position="30"/>
        <end position="168"/>
    </location>
</feature>
<keyword evidence="1" id="KW-0472">Membrane</keyword>
<keyword evidence="1" id="KW-1133">Transmembrane helix</keyword>
<evidence type="ECO:0000256" key="1">
    <source>
        <dbReference type="SAM" id="Phobius"/>
    </source>
</evidence>
<dbReference type="InterPro" id="IPR009936">
    <property type="entry name" value="DUF1468"/>
</dbReference>
<feature type="transmembrane region" description="Helical" evidence="1">
    <location>
        <begin position="21"/>
        <end position="42"/>
    </location>
</feature>
<gene>
    <name evidence="3" type="ORF">C1O66_07770</name>
</gene>
<proteinExistence type="predicted"/>
<feature type="transmembrane region" description="Helical" evidence="1">
    <location>
        <begin position="104"/>
        <end position="134"/>
    </location>
</feature>
<evidence type="ECO:0000313" key="4">
    <source>
        <dbReference type="Proteomes" id="UP000235916"/>
    </source>
</evidence>
<dbReference type="AlphaFoldDB" id="A0A2N8L1N6"/>
<keyword evidence="4" id="KW-1185">Reference proteome</keyword>
<dbReference type="Pfam" id="PF07331">
    <property type="entry name" value="TctB"/>
    <property type="match status" value="1"/>
</dbReference>
<accession>A0A2N8L1N6</accession>
<reference evidence="3 4" key="1">
    <citation type="submission" date="2018-01" db="EMBL/GenBank/DDBJ databases">
        <title>Draft genome sequence of Paucibacter aquatile CR182 isolated from freshwater of the Nakdong River.</title>
        <authorList>
            <person name="Choi A."/>
            <person name="Chung E.J."/>
        </authorList>
    </citation>
    <scope>NUCLEOTIDE SEQUENCE [LARGE SCALE GENOMIC DNA]</scope>
    <source>
        <strain evidence="3 4">CR182</strain>
    </source>
</reference>
<evidence type="ECO:0000259" key="2">
    <source>
        <dbReference type="Pfam" id="PF07331"/>
    </source>
</evidence>
<evidence type="ECO:0000313" key="3">
    <source>
        <dbReference type="EMBL" id="PND39623.1"/>
    </source>
</evidence>
<feature type="transmembrane region" description="Helical" evidence="1">
    <location>
        <begin position="62"/>
        <end position="83"/>
    </location>
</feature>
<name>A0A2N8L1N6_9BURK</name>
<keyword evidence="1" id="KW-0812">Transmembrane</keyword>
<comment type="caution">
    <text evidence="3">The sequence shown here is derived from an EMBL/GenBank/DDBJ whole genome shotgun (WGS) entry which is preliminary data.</text>
</comment>
<dbReference type="Proteomes" id="UP000235916">
    <property type="component" value="Unassembled WGS sequence"/>
</dbReference>
<dbReference type="OrthoDB" id="6183775at2"/>
<dbReference type="EMBL" id="POSP01000003">
    <property type="protein sequence ID" value="PND39623.1"/>
    <property type="molecule type" value="Genomic_DNA"/>
</dbReference>
<organism evidence="3 4">
    <name type="scientific">Kinneretia aquatilis</name>
    <dbReference type="NCBI Taxonomy" id="2070761"/>
    <lineage>
        <taxon>Bacteria</taxon>
        <taxon>Pseudomonadati</taxon>
        <taxon>Pseudomonadota</taxon>
        <taxon>Betaproteobacteria</taxon>
        <taxon>Burkholderiales</taxon>
        <taxon>Sphaerotilaceae</taxon>
        <taxon>Roseateles</taxon>
    </lineage>
</organism>
<sequence>MQTESAERGDNLSASAGPGAWQLRWVELGVALFLLVVAGLVIKDSLRLGIGWADDGPRSGYFPFRIGLALAACSAWLLLQQLLRWPRLRSRVFAEGAQLRDVAAVLLPTTVFVAAIPWLGIYLAACLLVAWFMWRNGGYRWPWLVGLPLAVSVSLFLLFERAFTQPLPKGPIEHWLGF</sequence>
<feature type="transmembrane region" description="Helical" evidence="1">
    <location>
        <begin position="140"/>
        <end position="159"/>
    </location>
</feature>
<protein>
    <submittedName>
        <fullName evidence="3">Tricarboxylate transporter</fullName>
    </submittedName>
</protein>